<protein>
    <submittedName>
        <fullName evidence="1">Uncharacterized protein</fullName>
    </submittedName>
</protein>
<dbReference type="Proteomes" id="UP000241769">
    <property type="component" value="Unassembled WGS sequence"/>
</dbReference>
<proteinExistence type="predicted"/>
<gene>
    <name evidence="1" type="ORF">PROFUN_09451</name>
</gene>
<name>A0A2P6NH19_9EUKA</name>
<dbReference type="InParanoid" id="A0A2P6NH19"/>
<sequence>MGAISDFNPRATEVEMAWHFNKLLETDLVFLESKQNTYRCANSTLICLNLYSSCAVISTKLNSILKHSALLCTLGYCLSSAQSMFLQTQQKHNTQGPPTCPC</sequence>
<dbReference type="EMBL" id="MDYQ01000086">
    <property type="protein sequence ID" value="PRP83239.1"/>
    <property type="molecule type" value="Genomic_DNA"/>
</dbReference>
<organism evidence="1 2">
    <name type="scientific">Planoprotostelium fungivorum</name>
    <dbReference type="NCBI Taxonomy" id="1890364"/>
    <lineage>
        <taxon>Eukaryota</taxon>
        <taxon>Amoebozoa</taxon>
        <taxon>Evosea</taxon>
        <taxon>Variosea</taxon>
        <taxon>Cavosteliida</taxon>
        <taxon>Cavosteliaceae</taxon>
        <taxon>Planoprotostelium</taxon>
    </lineage>
</organism>
<dbReference type="AlphaFoldDB" id="A0A2P6NH19"/>
<evidence type="ECO:0000313" key="1">
    <source>
        <dbReference type="EMBL" id="PRP83239.1"/>
    </source>
</evidence>
<evidence type="ECO:0000313" key="2">
    <source>
        <dbReference type="Proteomes" id="UP000241769"/>
    </source>
</evidence>
<comment type="caution">
    <text evidence="1">The sequence shown here is derived from an EMBL/GenBank/DDBJ whole genome shotgun (WGS) entry which is preliminary data.</text>
</comment>
<keyword evidence="2" id="KW-1185">Reference proteome</keyword>
<reference evidence="1 2" key="1">
    <citation type="journal article" date="2018" name="Genome Biol. Evol.">
        <title>Multiple Roots of Fruiting Body Formation in Amoebozoa.</title>
        <authorList>
            <person name="Hillmann F."/>
            <person name="Forbes G."/>
            <person name="Novohradska S."/>
            <person name="Ferling I."/>
            <person name="Riege K."/>
            <person name="Groth M."/>
            <person name="Westermann M."/>
            <person name="Marz M."/>
            <person name="Spaller T."/>
            <person name="Winckler T."/>
            <person name="Schaap P."/>
            <person name="Glockner G."/>
        </authorList>
    </citation>
    <scope>NUCLEOTIDE SEQUENCE [LARGE SCALE GENOMIC DNA]</scope>
    <source>
        <strain evidence="1 2">Jena</strain>
    </source>
</reference>
<accession>A0A2P6NH19</accession>